<gene>
    <name evidence="2" type="ORF">g.50250</name>
</gene>
<proteinExistence type="predicted"/>
<name>A0A1B6M808_9HEMI</name>
<evidence type="ECO:0000259" key="1">
    <source>
        <dbReference type="PROSITE" id="PS50878"/>
    </source>
</evidence>
<feature type="domain" description="Reverse transcriptase" evidence="1">
    <location>
        <begin position="1"/>
        <end position="143"/>
    </location>
</feature>
<dbReference type="Pfam" id="PF00078">
    <property type="entry name" value="RVT_1"/>
    <property type="match status" value="1"/>
</dbReference>
<dbReference type="InterPro" id="IPR000477">
    <property type="entry name" value="RT_dom"/>
</dbReference>
<organism evidence="2">
    <name type="scientific">Graphocephala atropunctata</name>
    <dbReference type="NCBI Taxonomy" id="36148"/>
    <lineage>
        <taxon>Eukaryota</taxon>
        <taxon>Metazoa</taxon>
        <taxon>Ecdysozoa</taxon>
        <taxon>Arthropoda</taxon>
        <taxon>Hexapoda</taxon>
        <taxon>Insecta</taxon>
        <taxon>Pterygota</taxon>
        <taxon>Neoptera</taxon>
        <taxon>Paraneoptera</taxon>
        <taxon>Hemiptera</taxon>
        <taxon>Auchenorrhyncha</taxon>
        <taxon>Membracoidea</taxon>
        <taxon>Cicadellidae</taxon>
        <taxon>Cicadellinae</taxon>
        <taxon>Cicadellini</taxon>
        <taxon>Graphocephala</taxon>
    </lineage>
</organism>
<dbReference type="EMBL" id="GEBQ01007919">
    <property type="protein sequence ID" value="JAT32058.1"/>
    <property type="molecule type" value="Transcribed_RNA"/>
</dbReference>
<dbReference type="SUPFAM" id="SSF56672">
    <property type="entry name" value="DNA/RNA polymerases"/>
    <property type="match status" value="1"/>
</dbReference>
<dbReference type="AlphaFoldDB" id="A0A1B6M808"/>
<feature type="non-terminal residue" evidence="2">
    <location>
        <position position="1"/>
    </location>
</feature>
<accession>A0A1B6M808</accession>
<dbReference type="InterPro" id="IPR043502">
    <property type="entry name" value="DNA/RNA_pol_sf"/>
</dbReference>
<dbReference type="PANTHER" id="PTHR33332">
    <property type="entry name" value="REVERSE TRANSCRIPTASE DOMAIN-CONTAINING PROTEIN"/>
    <property type="match status" value="1"/>
</dbReference>
<dbReference type="GO" id="GO:0071897">
    <property type="term" value="P:DNA biosynthetic process"/>
    <property type="evidence" value="ECO:0007669"/>
    <property type="project" value="UniProtKB-ARBA"/>
</dbReference>
<evidence type="ECO:0000313" key="2">
    <source>
        <dbReference type="EMBL" id="JAT32058.1"/>
    </source>
</evidence>
<dbReference type="PROSITE" id="PS50878">
    <property type="entry name" value="RT_POL"/>
    <property type="match status" value="1"/>
</dbReference>
<protein>
    <recommendedName>
        <fullName evidence="1">Reverse transcriptase domain-containing protein</fullName>
    </recommendedName>
</protein>
<reference evidence="2" key="1">
    <citation type="submission" date="2015-11" db="EMBL/GenBank/DDBJ databases">
        <title>De novo transcriptome assembly of four potential Pierce s Disease insect vectors from Arizona vineyards.</title>
        <authorList>
            <person name="Tassone E.E."/>
        </authorList>
    </citation>
    <scope>NUCLEOTIDE SEQUENCE</scope>
</reference>
<sequence length="143" mass="16195">KAFDCVDHRILITKLEYHGVRGKALKWLNSYLSDRKQFVCISETRSNEEGLCYGVPQGSILSPLLFLIYVNDVGASVKNGQLVQYADDTTLCFSADSKNELENMTFVELNKAIQHFNELNLKTNPTKSSSFNFACDQMMQKTI</sequence>